<proteinExistence type="predicted"/>
<reference evidence="2" key="1">
    <citation type="submission" date="2021-04" db="EMBL/GenBank/DDBJ databases">
        <title>Draft genome of Fusarium avenaceum strain F156N33, isolated from an atmospheric sample in Virginia.</title>
        <authorList>
            <person name="Yang S."/>
            <person name="Vinatzer B.A."/>
            <person name="Coleman J."/>
        </authorList>
    </citation>
    <scope>NUCLEOTIDE SEQUENCE</scope>
    <source>
        <strain evidence="2">F156N33</strain>
    </source>
</reference>
<comment type="caution">
    <text evidence="2">The sequence shown here is derived from an EMBL/GenBank/DDBJ whole genome shotgun (WGS) entry which is preliminary data.</text>
</comment>
<keyword evidence="1" id="KW-0472">Membrane</keyword>
<evidence type="ECO:0000313" key="2">
    <source>
        <dbReference type="EMBL" id="KAG5665521.1"/>
    </source>
</evidence>
<dbReference type="Proteomes" id="UP000782241">
    <property type="component" value="Unassembled WGS sequence"/>
</dbReference>
<evidence type="ECO:0000256" key="1">
    <source>
        <dbReference type="SAM" id="Phobius"/>
    </source>
</evidence>
<dbReference type="AlphaFoldDB" id="A0A9P7L0F7"/>
<dbReference type="EMBL" id="JAGPUO010000001">
    <property type="protein sequence ID" value="KAG5665521.1"/>
    <property type="molecule type" value="Genomic_DNA"/>
</dbReference>
<evidence type="ECO:0000313" key="3">
    <source>
        <dbReference type="Proteomes" id="UP000782241"/>
    </source>
</evidence>
<protein>
    <recommendedName>
        <fullName evidence="4">Hydrophobin 3</fullName>
    </recommendedName>
</protein>
<name>A0A9P7L0F7_9HYPO</name>
<keyword evidence="1" id="KW-0812">Transmembrane</keyword>
<evidence type="ECO:0008006" key="4">
    <source>
        <dbReference type="Google" id="ProtNLM"/>
    </source>
</evidence>
<accession>A0A9P7L0F7</accession>
<feature type="transmembrane region" description="Helical" evidence="1">
    <location>
        <begin position="7"/>
        <end position="26"/>
    </location>
</feature>
<organism evidence="2 3">
    <name type="scientific">Fusarium avenaceum</name>
    <dbReference type="NCBI Taxonomy" id="40199"/>
    <lineage>
        <taxon>Eukaryota</taxon>
        <taxon>Fungi</taxon>
        <taxon>Dikarya</taxon>
        <taxon>Ascomycota</taxon>
        <taxon>Pezizomycotina</taxon>
        <taxon>Sordariomycetes</taxon>
        <taxon>Hypocreomycetidae</taxon>
        <taxon>Hypocreales</taxon>
        <taxon>Nectriaceae</taxon>
        <taxon>Fusarium</taxon>
        <taxon>Fusarium tricinctum species complex</taxon>
    </lineage>
</organism>
<feature type="transmembrane region" description="Helical" evidence="1">
    <location>
        <begin position="77"/>
        <end position="97"/>
    </location>
</feature>
<keyword evidence="3" id="KW-1185">Reference proteome</keyword>
<sequence length="164" mass="17280">MRAFRIILVHKVIWLLCMSILDQVYFVEQISSIKSLASSVQTSIPHQHLISISPTSSTTSNTSITPKPPFQSTPFKMQFSTIASILAMAIVAIAAPAPADIEARTGSNNPVCSAQSQQVCCNGLLACVVQVLGGNCGGNSYCCETNAPAGALINVVALNCLKVL</sequence>
<keyword evidence="1" id="KW-1133">Transmembrane helix</keyword>
<gene>
    <name evidence="2" type="ORF">KAF25_009646</name>
</gene>